<reference evidence="1" key="1">
    <citation type="journal article" date="2015" name="Nature">
        <title>Complex archaea that bridge the gap between prokaryotes and eukaryotes.</title>
        <authorList>
            <person name="Spang A."/>
            <person name="Saw J.H."/>
            <person name="Jorgensen S.L."/>
            <person name="Zaremba-Niedzwiedzka K."/>
            <person name="Martijn J."/>
            <person name="Lind A.E."/>
            <person name="van Eijk R."/>
            <person name="Schleper C."/>
            <person name="Guy L."/>
            <person name="Ettema T.J."/>
        </authorList>
    </citation>
    <scope>NUCLEOTIDE SEQUENCE</scope>
</reference>
<comment type="caution">
    <text evidence="1">The sequence shown here is derived from an EMBL/GenBank/DDBJ whole genome shotgun (WGS) entry which is preliminary data.</text>
</comment>
<gene>
    <name evidence="1" type="ORF">LCGC14_0727940</name>
</gene>
<accession>A0A0F9QVF2</accession>
<evidence type="ECO:0000313" key="1">
    <source>
        <dbReference type="EMBL" id="KKN40962.1"/>
    </source>
</evidence>
<proteinExistence type="predicted"/>
<organism evidence="1">
    <name type="scientific">marine sediment metagenome</name>
    <dbReference type="NCBI Taxonomy" id="412755"/>
    <lineage>
        <taxon>unclassified sequences</taxon>
        <taxon>metagenomes</taxon>
        <taxon>ecological metagenomes</taxon>
    </lineage>
</organism>
<dbReference type="AlphaFoldDB" id="A0A0F9QVF2"/>
<dbReference type="EMBL" id="LAZR01001676">
    <property type="protein sequence ID" value="KKN40962.1"/>
    <property type="molecule type" value="Genomic_DNA"/>
</dbReference>
<name>A0A0F9QVF2_9ZZZZ</name>
<sequence>MPCNPNCCCSACGKKLADPNSLCCSCVCDKLCVTISGGGVVECPPTTGTGSGETCGCTEVTVAVDWDDTQCAWVGIVACGSLSIDLKFEVLNLEGDCYFCLTSDCLGLIQLGTGTGTGDECQLITPGCGQDKFCGEFTKDGDQRTGWDPDVLLGNWTADASDCGDLVCTSVEIRAICADRTNPAGRGTTRVCTDCDCVCNCVCLTYEEDACDPQTVKVCWRGETGTGSDGPWEHTFTGCPDGDQTVTITIERGDDGCCEWHLETTRGTVTTPNVKTDCPRADHTWGITGLAAAGTATVEIACAECTECLVQTTCCDDPLPRTLTGTIQPTDLCPTASGTVTLVVTSIDNSDPASPIVIYEGTATICGDSFDYTLICNSGAWTLQTVLTTANGCVDSGGALADSNACCNPVYLEFTNVGGECAPCCDPAGIFGIIITE</sequence>
<protein>
    <submittedName>
        <fullName evidence="1">Uncharacterized protein</fullName>
    </submittedName>
</protein>